<name>A0AA85JDF5_TRIRE</name>
<accession>A0AA85JDF5</accession>
<evidence type="ECO:0000313" key="2">
    <source>
        <dbReference type="Proteomes" id="UP000050795"/>
    </source>
</evidence>
<feature type="coiled-coil region" evidence="1">
    <location>
        <begin position="145"/>
        <end position="428"/>
    </location>
</feature>
<evidence type="ECO:0000313" key="3">
    <source>
        <dbReference type="WBParaSite" id="TREG1_15490.2"/>
    </source>
</evidence>
<keyword evidence="1" id="KW-0175">Coiled coil</keyword>
<dbReference type="WBParaSite" id="TREG1_15490.2">
    <property type="protein sequence ID" value="TREG1_15490.2"/>
    <property type="gene ID" value="TREG1_15490"/>
</dbReference>
<keyword evidence="2" id="KW-1185">Reference proteome</keyword>
<dbReference type="AlphaFoldDB" id="A0AA85JDF5"/>
<sequence>MKVICPFISHVLALARDTEVKQVLHKEISDLKTTSEQLEQQLCLKTTQFEKLKSDFIFNLRLIKERDAIISRLHEQVSALKRNIYSRDIIISEIKVCLDRAHSELAQAKSSEAKLREDIEFCMRETVKREQQLLEKHSTVMEVLRKSEAEERNKLQNNINRLQSELETERLRFSADLQDTLEKATREREKLEADTSQKLYELELRIHLAEEATQLANKTRNDHIRELSSKNEQLTDLNYKLNEADKKIKSQILQIEDLQKQLKASKQRQSLLESSITQSEESYKSQRTELAEEINILKAKLEHYEQEMVSTTTKHEETVNSLKSENQRLLDSIGQEKQQTQKAVDMWKEEKAKCQHAESKWRSAENEVARLSNDLKQALIKPEVNKQEIVHCKHKDIINQIDYLQDTCDRLENENSRLKYTINIMSEQAKQVAQLTPEMTTRTDDKCIQQDEAKVNFKLLAAVKQIHQLALEKKALIELSNRLQAKLRQLTGQKMCCTHNEQVNTSVPVKNQAVSLSNDGSGKVLQTSTINKHPVDSDNNYATNKIVSKDKLTENIVDIEQTGNVNDIDSSSGITGKGSISTVFRLLDEAASLGSGNECDILHGNGLFVHGMQKRITTSKPKLR</sequence>
<protein>
    <submittedName>
        <fullName evidence="3">Uncharacterized protein</fullName>
    </submittedName>
</protein>
<reference evidence="2" key="1">
    <citation type="submission" date="2022-06" db="EMBL/GenBank/DDBJ databases">
        <authorList>
            <person name="Berger JAMES D."/>
            <person name="Berger JAMES D."/>
        </authorList>
    </citation>
    <scope>NUCLEOTIDE SEQUENCE [LARGE SCALE GENOMIC DNA]</scope>
</reference>
<dbReference type="Proteomes" id="UP000050795">
    <property type="component" value="Unassembled WGS sequence"/>
</dbReference>
<organism evidence="2 3">
    <name type="scientific">Trichobilharzia regenti</name>
    <name type="common">Nasal bird schistosome</name>
    <dbReference type="NCBI Taxonomy" id="157069"/>
    <lineage>
        <taxon>Eukaryota</taxon>
        <taxon>Metazoa</taxon>
        <taxon>Spiralia</taxon>
        <taxon>Lophotrochozoa</taxon>
        <taxon>Platyhelminthes</taxon>
        <taxon>Trematoda</taxon>
        <taxon>Digenea</taxon>
        <taxon>Strigeidida</taxon>
        <taxon>Schistosomatoidea</taxon>
        <taxon>Schistosomatidae</taxon>
        <taxon>Trichobilharzia</taxon>
    </lineage>
</organism>
<proteinExistence type="predicted"/>
<reference evidence="3" key="2">
    <citation type="submission" date="2023-11" db="UniProtKB">
        <authorList>
            <consortium name="WormBaseParasite"/>
        </authorList>
    </citation>
    <scope>IDENTIFICATION</scope>
</reference>
<evidence type="ECO:0000256" key="1">
    <source>
        <dbReference type="SAM" id="Coils"/>
    </source>
</evidence>